<sequence length="426" mass="47031">MINPEELLDKAQQAGVDEAEVYQLVSHSQAVYFEANDLKQLETNESEGVALRIWRDRAPSVTVAYGDIDLETFVNRTLALCELNPPETIELTPDHRQVYPTQGKAMSRETLVETGKSAIAQLHKSYPRLLCKAELECEQQTTRILNTKGTDCQYSDISLSAFIEAEWVRGEDFFTIADGVEASESLDLRPTQQRITEGIKFASHIVPSPKGRVPIIFTAKAAPLFWDTLVSALNGKRVWEGSSPWSERLNQQVISPQITLFQDPTQLPQRCPFDDEGTPTQKLMLIQEGRLEQFYSDRAIGCLLETGTTGNGFRPSLGRYPTPGLVNLIVENGKGQLQDLISQLDEGLVIDQLLGEDADLSGEFSANIELGYRIQNGEIIGRVKDTMVAGNIYTALNHLITLGGDSEINGAYKTPSVVVDGLSVVS</sequence>
<dbReference type="SUPFAM" id="SSF111283">
    <property type="entry name" value="Putative modulator of DNA gyrase, PmbA/TldD"/>
    <property type="match status" value="1"/>
</dbReference>
<proteinExistence type="predicted"/>
<dbReference type="InterPro" id="IPR035068">
    <property type="entry name" value="TldD/PmbA_N"/>
</dbReference>
<dbReference type="InterPro" id="IPR045569">
    <property type="entry name" value="Metalloprtase-TldD/E_C"/>
</dbReference>
<dbReference type="Proteomes" id="UP000318453">
    <property type="component" value="Chromosome"/>
</dbReference>
<protein>
    <submittedName>
        <fullName evidence="2">TldD/PmbA family protein</fullName>
    </submittedName>
</protein>
<organism evidence="2 3">
    <name type="scientific">Euhalothece natronophila Z-M001</name>
    <dbReference type="NCBI Taxonomy" id="522448"/>
    <lineage>
        <taxon>Bacteria</taxon>
        <taxon>Bacillati</taxon>
        <taxon>Cyanobacteriota</taxon>
        <taxon>Cyanophyceae</taxon>
        <taxon>Oscillatoriophycideae</taxon>
        <taxon>Chroococcales</taxon>
        <taxon>Halothecacae</taxon>
        <taxon>Halothece cluster</taxon>
        <taxon>Euhalothece</taxon>
    </lineage>
</organism>
<dbReference type="PANTHER" id="PTHR43421:SF1">
    <property type="entry name" value="METALLOPROTEASE PMBA"/>
    <property type="match status" value="1"/>
</dbReference>
<dbReference type="PANTHER" id="PTHR43421">
    <property type="entry name" value="METALLOPROTEASE PMBA"/>
    <property type="match status" value="1"/>
</dbReference>
<name>A0A5B8NP55_9CHRO</name>
<feature type="domain" description="Metalloprotease TldD/E C-terminal" evidence="1">
    <location>
        <begin position="211"/>
        <end position="425"/>
    </location>
</feature>
<dbReference type="OrthoDB" id="440929at2"/>
<dbReference type="RefSeq" id="WP_146295571.1">
    <property type="nucleotide sequence ID" value="NZ_CP042326.1"/>
</dbReference>
<evidence type="ECO:0000313" key="2">
    <source>
        <dbReference type="EMBL" id="QDZ39975.1"/>
    </source>
</evidence>
<dbReference type="InterPro" id="IPR047657">
    <property type="entry name" value="PmbA"/>
</dbReference>
<dbReference type="GO" id="GO:0006508">
    <property type="term" value="P:proteolysis"/>
    <property type="evidence" value="ECO:0007669"/>
    <property type="project" value="InterPro"/>
</dbReference>
<reference evidence="2" key="1">
    <citation type="submission" date="2019-08" db="EMBL/GenBank/DDBJ databases">
        <title>Carotenoids and Carotenoid Binding Proteins in the Halophilic Cyanobacterium Euhalothece sp. ZM00.</title>
        <authorList>
            <person name="Cho S.M."/>
            <person name="Song J.Y."/>
            <person name="Park Y.-I."/>
        </authorList>
    </citation>
    <scope>NUCLEOTIDE SEQUENCE [LARGE SCALE GENOMIC DNA]</scope>
    <source>
        <strain evidence="2">Z-M001</strain>
    </source>
</reference>
<dbReference type="EMBL" id="CP042326">
    <property type="protein sequence ID" value="QDZ39975.1"/>
    <property type="molecule type" value="Genomic_DNA"/>
</dbReference>
<dbReference type="Pfam" id="PF19289">
    <property type="entry name" value="PmbA_TldD_3rd"/>
    <property type="match status" value="1"/>
</dbReference>
<dbReference type="Gene3D" id="3.30.2290.10">
    <property type="entry name" value="PmbA/TldD superfamily"/>
    <property type="match status" value="1"/>
</dbReference>
<evidence type="ECO:0000259" key="1">
    <source>
        <dbReference type="Pfam" id="PF19289"/>
    </source>
</evidence>
<accession>A0A5B8NP55</accession>
<keyword evidence="3" id="KW-1185">Reference proteome</keyword>
<dbReference type="InterPro" id="IPR036059">
    <property type="entry name" value="TldD/PmbA_sf"/>
</dbReference>
<dbReference type="AlphaFoldDB" id="A0A5B8NP55"/>
<dbReference type="KEGG" id="enn:FRE64_08500"/>
<gene>
    <name evidence="2" type="ORF">FRE64_08500</name>
</gene>
<dbReference type="GO" id="GO:0008237">
    <property type="term" value="F:metallopeptidase activity"/>
    <property type="evidence" value="ECO:0007669"/>
    <property type="project" value="InterPro"/>
</dbReference>
<dbReference type="GO" id="GO:0005829">
    <property type="term" value="C:cytosol"/>
    <property type="evidence" value="ECO:0007669"/>
    <property type="project" value="TreeGrafter"/>
</dbReference>
<evidence type="ECO:0000313" key="3">
    <source>
        <dbReference type="Proteomes" id="UP000318453"/>
    </source>
</evidence>